<dbReference type="Proteomes" id="UP001498771">
    <property type="component" value="Unassembled WGS sequence"/>
</dbReference>
<protein>
    <submittedName>
        <fullName evidence="5">Aldo/keto reductase</fullName>
    </submittedName>
</protein>
<dbReference type="CDD" id="cd19079">
    <property type="entry name" value="AKR_EcYajO-like"/>
    <property type="match status" value="1"/>
</dbReference>
<evidence type="ECO:0000256" key="2">
    <source>
        <dbReference type="ARBA" id="ARBA00022857"/>
    </source>
</evidence>
<dbReference type="PANTHER" id="PTHR43364">
    <property type="entry name" value="NADH-SPECIFIC METHYLGLYOXAL REDUCTASE-RELATED"/>
    <property type="match status" value="1"/>
</dbReference>
<dbReference type="InterPro" id="IPR050523">
    <property type="entry name" value="AKR_Detox_Biosynth"/>
</dbReference>
<keyword evidence="3" id="KW-0560">Oxidoreductase</keyword>
<dbReference type="RefSeq" id="XP_064767375.1">
    <property type="nucleotide sequence ID" value="XM_064910025.1"/>
</dbReference>
<feature type="domain" description="NADP-dependent oxidoreductase" evidence="4">
    <location>
        <begin position="24"/>
        <end position="333"/>
    </location>
</feature>
<organism evidence="5 6">
    <name type="scientific">Myxozyma melibiosi</name>
    <dbReference type="NCBI Taxonomy" id="54550"/>
    <lineage>
        <taxon>Eukaryota</taxon>
        <taxon>Fungi</taxon>
        <taxon>Dikarya</taxon>
        <taxon>Ascomycota</taxon>
        <taxon>Saccharomycotina</taxon>
        <taxon>Lipomycetes</taxon>
        <taxon>Lipomycetales</taxon>
        <taxon>Lipomycetaceae</taxon>
        <taxon>Myxozyma</taxon>
    </lineage>
</organism>
<name>A0ABR1F3F4_9ASCO</name>
<dbReference type="InterPro" id="IPR023210">
    <property type="entry name" value="NADP_OxRdtase_dom"/>
</dbReference>
<comment type="caution">
    <text evidence="5">The sequence shown here is derived from an EMBL/GenBank/DDBJ whole genome shotgun (WGS) entry which is preliminary data.</text>
</comment>
<reference evidence="5 6" key="1">
    <citation type="submission" date="2024-03" db="EMBL/GenBank/DDBJ databases">
        <title>Genome-scale model development and genomic sequencing of the oleaginous clade Lipomyces.</title>
        <authorList>
            <consortium name="Lawrence Berkeley National Laboratory"/>
            <person name="Czajka J.J."/>
            <person name="Han Y."/>
            <person name="Kim J."/>
            <person name="Mondo S.J."/>
            <person name="Hofstad B.A."/>
            <person name="Robles A."/>
            <person name="Haridas S."/>
            <person name="Riley R."/>
            <person name="LaButti K."/>
            <person name="Pangilinan J."/>
            <person name="Andreopoulos W."/>
            <person name="Lipzen A."/>
            <person name="Yan J."/>
            <person name="Wang M."/>
            <person name="Ng V."/>
            <person name="Grigoriev I.V."/>
            <person name="Spatafora J.W."/>
            <person name="Magnuson J.K."/>
            <person name="Baker S.E."/>
            <person name="Pomraning K.R."/>
        </authorList>
    </citation>
    <scope>NUCLEOTIDE SEQUENCE [LARGE SCALE GENOMIC DNA]</scope>
    <source>
        <strain evidence="5 6">Phaff 52-87</strain>
    </source>
</reference>
<dbReference type="InterPro" id="IPR036812">
    <property type="entry name" value="NAD(P)_OxRdtase_dom_sf"/>
</dbReference>
<dbReference type="Gene3D" id="3.20.20.100">
    <property type="entry name" value="NADP-dependent oxidoreductase domain"/>
    <property type="match status" value="1"/>
</dbReference>
<dbReference type="Pfam" id="PF00248">
    <property type="entry name" value="Aldo_ket_red"/>
    <property type="match status" value="1"/>
</dbReference>
<dbReference type="SUPFAM" id="SSF51430">
    <property type="entry name" value="NAD(P)-linked oxidoreductase"/>
    <property type="match status" value="1"/>
</dbReference>
<evidence type="ECO:0000259" key="4">
    <source>
        <dbReference type="Pfam" id="PF00248"/>
    </source>
</evidence>
<dbReference type="EMBL" id="JBBJBU010000008">
    <property type="protein sequence ID" value="KAK7204342.1"/>
    <property type="molecule type" value="Genomic_DNA"/>
</dbReference>
<sequence>MATIEYKKLGKSGLRVSLPILGMMGMGTKQWQDWCLEKDEALPILKKAYDMGITTWDTANAYSEGESERLIKAAIEEYKIPREELTIITKVYYGVANEKIEPFVTPLAHKKEYVNQVGLSRGAIFKQVDDCLERLGVDYIDLLFIHRYDKSVEPEEVMCALNDIVKSGKVRYIGASSMYAYQFATLQHVAEKNGWVKFIAMQNHYSLLYREEEREVIPYCQMTGVGIIPWGPLNKGLLARPADAPKTVRATSGGLALKTAPIDPVAKVIIDRTEELAKKKGWTMTEVALAWICTKGCTSPIIGISSIARLEESSKLSGKTLTEEECKYLEEAYVPRPIIGHF</sequence>
<proteinExistence type="inferred from homology"/>
<accession>A0ABR1F3F4</accession>
<keyword evidence="2" id="KW-0521">NADP</keyword>
<evidence type="ECO:0000313" key="6">
    <source>
        <dbReference type="Proteomes" id="UP001498771"/>
    </source>
</evidence>
<comment type="similarity">
    <text evidence="1">Belongs to the aldo/keto reductase family.</text>
</comment>
<evidence type="ECO:0000256" key="3">
    <source>
        <dbReference type="ARBA" id="ARBA00023002"/>
    </source>
</evidence>
<keyword evidence="6" id="KW-1185">Reference proteome</keyword>
<evidence type="ECO:0000256" key="1">
    <source>
        <dbReference type="ARBA" id="ARBA00007905"/>
    </source>
</evidence>
<gene>
    <name evidence="5" type="ORF">BZA70DRAFT_189993</name>
</gene>
<dbReference type="GeneID" id="90035537"/>
<dbReference type="PANTHER" id="PTHR43364:SF9">
    <property type="entry name" value="OXIDOREDUCTASE"/>
    <property type="match status" value="1"/>
</dbReference>
<evidence type="ECO:0000313" key="5">
    <source>
        <dbReference type="EMBL" id="KAK7204342.1"/>
    </source>
</evidence>